<dbReference type="Proteomes" id="UP000287171">
    <property type="component" value="Unassembled WGS sequence"/>
</dbReference>
<dbReference type="Pfam" id="PF00293">
    <property type="entry name" value="NUDIX"/>
    <property type="match status" value="1"/>
</dbReference>
<evidence type="ECO:0000313" key="5">
    <source>
        <dbReference type="Proteomes" id="UP000287171"/>
    </source>
</evidence>
<evidence type="ECO:0000256" key="1">
    <source>
        <dbReference type="ARBA" id="ARBA00001946"/>
    </source>
</evidence>
<feature type="domain" description="Nudix hydrolase" evidence="3">
    <location>
        <begin position="53"/>
        <end position="164"/>
    </location>
</feature>
<keyword evidence="2" id="KW-0378">Hydrolase</keyword>
<dbReference type="EMBL" id="BIFT01000002">
    <property type="protein sequence ID" value="GCE29470.1"/>
    <property type="molecule type" value="Genomic_DNA"/>
</dbReference>
<sequence>MDRKSVKEYRNHQYATGEQQKPGVFLTDAIYAQALDALVICCADAAILHQGLWLIAKRAWEPHPDWWVIGGRMRKGELIEQALRRNLKRELHLDIPEDRLSSIIGYYNQIWDTRAWEPTANGSHVFSITTAVHVTAEEKATLQLNEEYTDSQWIDPIQVIEHANQFHPCLVQIARDITRFNQKGAALPYDKTGHETELRET</sequence>
<proteinExistence type="predicted"/>
<keyword evidence="5" id="KW-1185">Reference proteome</keyword>
<accession>A0A402BDU5</accession>
<dbReference type="AlphaFoldDB" id="A0A402BDU5"/>
<comment type="caution">
    <text evidence="4">The sequence shown here is derived from an EMBL/GenBank/DDBJ whole genome shotgun (WGS) entry which is preliminary data.</text>
</comment>
<reference evidence="5" key="1">
    <citation type="submission" date="2018-12" db="EMBL/GenBank/DDBJ databases">
        <title>Tengunoibacter tsumagoiensis gen. nov., sp. nov., Dictyobacter kobayashii sp. nov., D. alpinus sp. nov., and D. joshuensis sp. nov. and description of Dictyobacteraceae fam. nov. within the order Ktedonobacterales isolated from Tengu-no-mugimeshi.</title>
        <authorList>
            <person name="Wang C.M."/>
            <person name="Zheng Y."/>
            <person name="Sakai Y."/>
            <person name="Toyoda A."/>
            <person name="Minakuchi Y."/>
            <person name="Abe K."/>
            <person name="Yokota A."/>
            <person name="Yabe S."/>
        </authorList>
    </citation>
    <scope>NUCLEOTIDE SEQUENCE [LARGE SCALE GENOMIC DNA]</scope>
    <source>
        <strain evidence="5">Uno16</strain>
    </source>
</reference>
<evidence type="ECO:0000256" key="2">
    <source>
        <dbReference type="ARBA" id="ARBA00022801"/>
    </source>
</evidence>
<dbReference type="RefSeq" id="WP_161982372.1">
    <property type="nucleotide sequence ID" value="NZ_BIFT01000002.1"/>
</dbReference>
<comment type="cofactor">
    <cofactor evidence="1">
        <name>Mg(2+)</name>
        <dbReference type="ChEBI" id="CHEBI:18420"/>
    </cofactor>
</comment>
<dbReference type="Gene3D" id="3.90.79.10">
    <property type="entry name" value="Nucleoside Triphosphate Pyrophosphohydrolase"/>
    <property type="match status" value="1"/>
</dbReference>
<gene>
    <name evidence="4" type="ORF">KDA_49540</name>
</gene>
<dbReference type="InterPro" id="IPR000086">
    <property type="entry name" value="NUDIX_hydrolase_dom"/>
</dbReference>
<dbReference type="PANTHER" id="PTHR43046">
    <property type="entry name" value="GDP-MANNOSE MANNOSYL HYDROLASE"/>
    <property type="match status" value="1"/>
</dbReference>
<evidence type="ECO:0000313" key="4">
    <source>
        <dbReference type="EMBL" id="GCE29470.1"/>
    </source>
</evidence>
<dbReference type="GO" id="GO:0016787">
    <property type="term" value="F:hydrolase activity"/>
    <property type="evidence" value="ECO:0007669"/>
    <property type="project" value="UniProtKB-KW"/>
</dbReference>
<dbReference type="InterPro" id="IPR015797">
    <property type="entry name" value="NUDIX_hydrolase-like_dom_sf"/>
</dbReference>
<dbReference type="PANTHER" id="PTHR43046:SF13">
    <property type="entry name" value="NUDIX HYDROLASE DOMAIN-CONTAINING PROTEIN"/>
    <property type="match status" value="1"/>
</dbReference>
<organism evidence="4 5">
    <name type="scientific">Dictyobacter alpinus</name>
    <dbReference type="NCBI Taxonomy" id="2014873"/>
    <lineage>
        <taxon>Bacteria</taxon>
        <taxon>Bacillati</taxon>
        <taxon>Chloroflexota</taxon>
        <taxon>Ktedonobacteria</taxon>
        <taxon>Ktedonobacterales</taxon>
        <taxon>Dictyobacteraceae</taxon>
        <taxon>Dictyobacter</taxon>
    </lineage>
</organism>
<dbReference type="SUPFAM" id="SSF55811">
    <property type="entry name" value="Nudix"/>
    <property type="match status" value="1"/>
</dbReference>
<evidence type="ECO:0000259" key="3">
    <source>
        <dbReference type="Pfam" id="PF00293"/>
    </source>
</evidence>
<name>A0A402BDU5_9CHLR</name>
<protein>
    <recommendedName>
        <fullName evidence="3">Nudix hydrolase domain-containing protein</fullName>
    </recommendedName>
</protein>